<protein>
    <submittedName>
        <fullName evidence="6">DoxX-like family protein</fullName>
    </submittedName>
</protein>
<accession>A0A1H7ZR55</accession>
<keyword evidence="2 5" id="KW-0812">Transmembrane</keyword>
<dbReference type="RefSeq" id="WP_091206299.1">
    <property type="nucleotide sequence ID" value="NZ_FOCL01000001.1"/>
</dbReference>
<sequence length="140" mass="15504">MKPKTIKTLYWIFTTLFLLAMLGDAYGGITMQQAGKDSLARLGYPMYLLVIMGSAKIAGVMAIAQTRYRIIKEWAYSGFTISFIGAFLSWFAIGAGAAMLIPPTVMLIVMFFTYYLWKKYEQVKDLGLTNTKLAGNAGVA</sequence>
<dbReference type="Proteomes" id="UP000198942">
    <property type="component" value="Unassembled WGS sequence"/>
</dbReference>
<evidence type="ECO:0000256" key="3">
    <source>
        <dbReference type="ARBA" id="ARBA00022989"/>
    </source>
</evidence>
<dbReference type="STRING" id="551995.SAMN05192574_101167"/>
<reference evidence="7" key="1">
    <citation type="submission" date="2016-10" db="EMBL/GenBank/DDBJ databases">
        <authorList>
            <person name="Varghese N."/>
            <person name="Submissions S."/>
        </authorList>
    </citation>
    <scope>NUCLEOTIDE SEQUENCE [LARGE SCALE GENOMIC DNA]</scope>
    <source>
        <strain evidence="7">Gh-48</strain>
    </source>
</reference>
<dbReference type="InterPro" id="IPR016944">
    <property type="entry name" value="UCP030066"/>
</dbReference>
<dbReference type="InterPro" id="IPR032808">
    <property type="entry name" value="DoxX"/>
</dbReference>
<dbReference type="Pfam" id="PF13564">
    <property type="entry name" value="DoxX_2"/>
    <property type="match status" value="1"/>
</dbReference>
<proteinExistence type="predicted"/>
<dbReference type="GO" id="GO:0016020">
    <property type="term" value="C:membrane"/>
    <property type="evidence" value="ECO:0007669"/>
    <property type="project" value="UniProtKB-SubCell"/>
</dbReference>
<keyword evidence="7" id="KW-1185">Reference proteome</keyword>
<comment type="subcellular location">
    <subcellularLocation>
        <location evidence="1">Membrane</location>
        <topology evidence="1">Multi-pass membrane protein</topology>
    </subcellularLocation>
</comment>
<dbReference type="EMBL" id="FOCL01000001">
    <property type="protein sequence ID" value="SEM61132.1"/>
    <property type="molecule type" value="Genomic_DNA"/>
</dbReference>
<gene>
    <name evidence="6" type="ORF">SAMN05192574_101167</name>
</gene>
<evidence type="ECO:0000313" key="6">
    <source>
        <dbReference type="EMBL" id="SEM61132.1"/>
    </source>
</evidence>
<feature type="transmembrane region" description="Helical" evidence="5">
    <location>
        <begin position="99"/>
        <end position="117"/>
    </location>
</feature>
<keyword evidence="3 5" id="KW-1133">Transmembrane helix</keyword>
<feature type="transmembrane region" description="Helical" evidence="5">
    <location>
        <begin position="74"/>
        <end position="93"/>
    </location>
</feature>
<name>A0A1H7ZR55_9SPHI</name>
<dbReference type="PIRSF" id="PIRSF030066">
    <property type="entry name" value="UCP030066"/>
    <property type="match status" value="1"/>
</dbReference>
<dbReference type="OrthoDB" id="7960583at2"/>
<organism evidence="6 7">
    <name type="scientific">Mucilaginibacter gossypiicola</name>
    <dbReference type="NCBI Taxonomy" id="551995"/>
    <lineage>
        <taxon>Bacteria</taxon>
        <taxon>Pseudomonadati</taxon>
        <taxon>Bacteroidota</taxon>
        <taxon>Sphingobacteriia</taxon>
        <taxon>Sphingobacteriales</taxon>
        <taxon>Sphingobacteriaceae</taxon>
        <taxon>Mucilaginibacter</taxon>
    </lineage>
</organism>
<dbReference type="AlphaFoldDB" id="A0A1H7ZR55"/>
<evidence type="ECO:0000256" key="1">
    <source>
        <dbReference type="ARBA" id="ARBA00004141"/>
    </source>
</evidence>
<evidence type="ECO:0000313" key="7">
    <source>
        <dbReference type="Proteomes" id="UP000198942"/>
    </source>
</evidence>
<keyword evidence="4 5" id="KW-0472">Membrane</keyword>
<evidence type="ECO:0000256" key="2">
    <source>
        <dbReference type="ARBA" id="ARBA00022692"/>
    </source>
</evidence>
<evidence type="ECO:0000256" key="4">
    <source>
        <dbReference type="ARBA" id="ARBA00023136"/>
    </source>
</evidence>
<feature type="transmembrane region" description="Helical" evidence="5">
    <location>
        <begin position="43"/>
        <end position="62"/>
    </location>
</feature>
<evidence type="ECO:0000256" key="5">
    <source>
        <dbReference type="SAM" id="Phobius"/>
    </source>
</evidence>